<evidence type="ECO:0000256" key="7">
    <source>
        <dbReference type="ARBA" id="ARBA00023157"/>
    </source>
</evidence>
<dbReference type="Gene3D" id="3.40.30.10">
    <property type="entry name" value="Glutaredoxin"/>
    <property type="match status" value="1"/>
</dbReference>
<keyword evidence="4" id="KW-0575">Peroxidase</keyword>
<keyword evidence="16" id="KW-1185">Reference proteome</keyword>
<comment type="similarity">
    <text evidence="10">Belongs to the peroxiredoxin family. BCP/PrxQ subfamily.</text>
</comment>
<name>H2BU53_GILLR</name>
<feature type="active site" description="Cysteine sulfenic acid (-SOH) intermediate; for peroxidase activity" evidence="13">
    <location>
        <position position="46"/>
    </location>
</feature>
<keyword evidence="6" id="KW-0560">Oxidoreductase</keyword>
<dbReference type="FunFam" id="3.40.30.10:FF:000007">
    <property type="entry name" value="Thioredoxin-dependent thiol peroxidase"/>
    <property type="match status" value="1"/>
</dbReference>
<dbReference type="GO" id="GO:0034599">
    <property type="term" value="P:cellular response to oxidative stress"/>
    <property type="evidence" value="ECO:0007669"/>
    <property type="project" value="TreeGrafter"/>
</dbReference>
<dbReference type="InterPro" id="IPR013766">
    <property type="entry name" value="Thioredoxin_domain"/>
</dbReference>
<dbReference type="Pfam" id="PF00578">
    <property type="entry name" value="AhpC-TSA"/>
    <property type="match status" value="1"/>
</dbReference>
<dbReference type="EMBL" id="JH594606">
    <property type="protein sequence ID" value="EHQ01649.1"/>
    <property type="molecule type" value="Genomic_DNA"/>
</dbReference>
<evidence type="ECO:0000256" key="3">
    <source>
        <dbReference type="ARBA" id="ARBA00013017"/>
    </source>
</evidence>
<dbReference type="EC" id="1.11.1.24" evidence="3"/>
<accession>H2BU53</accession>
<evidence type="ECO:0000256" key="4">
    <source>
        <dbReference type="ARBA" id="ARBA00022559"/>
    </source>
</evidence>
<sequence length="155" mass="17576">MGLKRGDTVPSVILKDKDNKPFNTSKFKGEKAVVIYFYPKNFTSECTKEACEFRDSYQDFKDLGAEVIAISADSEASHSKFVNKFNLPFVFLSDKNKEARKAFGVQSSLLGLVPGRETFIFDKKGVLRMRFNNMFASGHTEKALEKLKILKDEEV</sequence>
<dbReference type="RefSeq" id="WP_006987971.1">
    <property type="nucleotide sequence ID" value="NZ_JH594606.1"/>
</dbReference>
<keyword evidence="7" id="KW-1015">Disulfide bond</keyword>
<feature type="domain" description="Thioredoxin" evidence="14">
    <location>
        <begin position="3"/>
        <end position="152"/>
    </location>
</feature>
<dbReference type="HOGENOM" id="CLU_042529_14_2_10"/>
<dbReference type="OrthoDB" id="9812811at2"/>
<dbReference type="InterPro" id="IPR024706">
    <property type="entry name" value="Peroxiredoxin_AhpC-typ"/>
</dbReference>
<proteinExistence type="inferred from homology"/>
<dbReference type="InterPro" id="IPR000866">
    <property type="entry name" value="AhpC/TSA"/>
</dbReference>
<dbReference type="STRING" id="865937.Gilli_0963"/>
<dbReference type="InterPro" id="IPR036249">
    <property type="entry name" value="Thioredoxin-like_sf"/>
</dbReference>
<keyword evidence="5" id="KW-0049">Antioxidant</keyword>
<dbReference type="GO" id="GO:0045454">
    <property type="term" value="P:cell redox homeostasis"/>
    <property type="evidence" value="ECO:0007669"/>
    <property type="project" value="TreeGrafter"/>
</dbReference>
<keyword evidence="8" id="KW-0676">Redox-active center</keyword>
<dbReference type="CDD" id="cd03017">
    <property type="entry name" value="PRX_BCP"/>
    <property type="match status" value="1"/>
</dbReference>
<comment type="subunit">
    <text evidence="2">Monomer.</text>
</comment>
<evidence type="ECO:0000313" key="16">
    <source>
        <dbReference type="Proteomes" id="UP000003844"/>
    </source>
</evidence>
<organism evidence="15 16">
    <name type="scientific">Gillisia limnaea (strain DSM 15749 / LMG 21470 / R-8282)</name>
    <dbReference type="NCBI Taxonomy" id="865937"/>
    <lineage>
        <taxon>Bacteria</taxon>
        <taxon>Pseudomonadati</taxon>
        <taxon>Bacteroidota</taxon>
        <taxon>Flavobacteriia</taxon>
        <taxon>Flavobacteriales</taxon>
        <taxon>Flavobacteriaceae</taxon>
        <taxon>Gillisia</taxon>
    </lineage>
</organism>
<dbReference type="GO" id="GO:0008379">
    <property type="term" value="F:thioredoxin peroxidase activity"/>
    <property type="evidence" value="ECO:0007669"/>
    <property type="project" value="TreeGrafter"/>
</dbReference>
<dbReference type="PANTHER" id="PTHR42801">
    <property type="entry name" value="THIOREDOXIN-DEPENDENT PEROXIDE REDUCTASE"/>
    <property type="match status" value="1"/>
</dbReference>
<evidence type="ECO:0000313" key="15">
    <source>
        <dbReference type="EMBL" id="EHQ01649.1"/>
    </source>
</evidence>
<evidence type="ECO:0000256" key="2">
    <source>
        <dbReference type="ARBA" id="ARBA00011245"/>
    </source>
</evidence>
<dbReference type="Proteomes" id="UP000003844">
    <property type="component" value="Unassembled WGS sequence"/>
</dbReference>
<evidence type="ECO:0000256" key="12">
    <source>
        <dbReference type="ARBA" id="ARBA00049091"/>
    </source>
</evidence>
<reference evidence="16" key="1">
    <citation type="journal article" date="2012" name="Stand. Genomic Sci.">
        <title>Genome sequence of the Antarctic rhodopsins-containing flavobacterium Gillisia limnaea type strain (R-8282(T)).</title>
        <authorList>
            <person name="Riedel T."/>
            <person name="Held B."/>
            <person name="Nolan M."/>
            <person name="Lucas S."/>
            <person name="Lapidus A."/>
            <person name="Tice H."/>
            <person name="Del Rio T.G."/>
            <person name="Cheng J.F."/>
            <person name="Han C."/>
            <person name="Tapia R."/>
            <person name="Goodwin L.A."/>
            <person name="Pitluck S."/>
            <person name="Liolios K."/>
            <person name="Mavromatis K."/>
            <person name="Pagani I."/>
            <person name="Ivanova N."/>
            <person name="Mikhailova N."/>
            <person name="Pati A."/>
            <person name="Chen A."/>
            <person name="Palaniappan K."/>
            <person name="Land M."/>
            <person name="Rohde M."/>
            <person name="Tindall B.J."/>
            <person name="Detter J.C."/>
            <person name="Goker M."/>
            <person name="Bristow J."/>
            <person name="Eisen J.A."/>
            <person name="Markowitz V."/>
            <person name="Hugenholtz P."/>
            <person name="Kyrpides N.C."/>
            <person name="Klenk H.P."/>
            <person name="Woyke T."/>
        </authorList>
    </citation>
    <scope>NUCLEOTIDE SEQUENCE [LARGE SCALE GENOMIC DNA]</scope>
    <source>
        <strain evidence="16">DSM 15749 / LMG 21470 / R-8282</strain>
    </source>
</reference>
<protein>
    <recommendedName>
        <fullName evidence="3">thioredoxin-dependent peroxiredoxin</fullName>
        <ecNumber evidence="3">1.11.1.24</ecNumber>
    </recommendedName>
    <alternativeName>
        <fullName evidence="9">Thioredoxin peroxidase</fullName>
    </alternativeName>
    <alternativeName>
        <fullName evidence="11">Thioredoxin-dependent peroxiredoxin Bcp</fullName>
    </alternativeName>
</protein>
<comment type="function">
    <text evidence="1">Thiol-specific peroxidase that catalyzes the reduction of hydrogen peroxide and organic hydroperoxides to water and alcohols, respectively. Plays a role in cell protection against oxidative stress by detoxifying peroxides and as sensor of hydrogen peroxide-mediated signaling events.</text>
</comment>
<dbReference type="InterPro" id="IPR050924">
    <property type="entry name" value="Peroxiredoxin_BCP/PrxQ"/>
</dbReference>
<dbReference type="PIRSF" id="PIRSF000239">
    <property type="entry name" value="AHPC"/>
    <property type="match status" value="1"/>
</dbReference>
<dbReference type="AlphaFoldDB" id="H2BU53"/>
<evidence type="ECO:0000256" key="6">
    <source>
        <dbReference type="ARBA" id="ARBA00023002"/>
    </source>
</evidence>
<evidence type="ECO:0000256" key="9">
    <source>
        <dbReference type="ARBA" id="ARBA00032824"/>
    </source>
</evidence>
<comment type="catalytic activity">
    <reaction evidence="12">
        <text>a hydroperoxide + [thioredoxin]-dithiol = an alcohol + [thioredoxin]-disulfide + H2O</text>
        <dbReference type="Rhea" id="RHEA:62620"/>
        <dbReference type="Rhea" id="RHEA-COMP:10698"/>
        <dbReference type="Rhea" id="RHEA-COMP:10700"/>
        <dbReference type="ChEBI" id="CHEBI:15377"/>
        <dbReference type="ChEBI" id="CHEBI:29950"/>
        <dbReference type="ChEBI" id="CHEBI:30879"/>
        <dbReference type="ChEBI" id="CHEBI:35924"/>
        <dbReference type="ChEBI" id="CHEBI:50058"/>
        <dbReference type="EC" id="1.11.1.24"/>
    </reaction>
</comment>
<dbReference type="eggNOG" id="COG1225">
    <property type="taxonomic scope" value="Bacteria"/>
</dbReference>
<dbReference type="PROSITE" id="PS51352">
    <property type="entry name" value="THIOREDOXIN_2"/>
    <property type="match status" value="1"/>
</dbReference>
<gene>
    <name evidence="15" type="ORF">Gilli_0963</name>
</gene>
<evidence type="ECO:0000256" key="13">
    <source>
        <dbReference type="PIRSR" id="PIRSR000239-1"/>
    </source>
</evidence>
<evidence type="ECO:0000256" key="5">
    <source>
        <dbReference type="ARBA" id="ARBA00022862"/>
    </source>
</evidence>
<evidence type="ECO:0000256" key="8">
    <source>
        <dbReference type="ARBA" id="ARBA00023284"/>
    </source>
</evidence>
<evidence type="ECO:0000259" key="14">
    <source>
        <dbReference type="PROSITE" id="PS51352"/>
    </source>
</evidence>
<evidence type="ECO:0000256" key="1">
    <source>
        <dbReference type="ARBA" id="ARBA00003330"/>
    </source>
</evidence>
<dbReference type="GO" id="GO:0005737">
    <property type="term" value="C:cytoplasm"/>
    <property type="evidence" value="ECO:0007669"/>
    <property type="project" value="TreeGrafter"/>
</dbReference>
<evidence type="ECO:0000256" key="11">
    <source>
        <dbReference type="ARBA" id="ARBA00042639"/>
    </source>
</evidence>
<dbReference type="PANTHER" id="PTHR42801:SF4">
    <property type="entry name" value="AHPC_TSA FAMILY PROTEIN"/>
    <property type="match status" value="1"/>
</dbReference>
<dbReference type="SUPFAM" id="SSF52833">
    <property type="entry name" value="Thioredoxin-like"/>
    <property type="match status" value="1"/>
</dbReference>
<evidence type="ECO:0000256" key="10">
    <source>
        <dbReference type="ARBA" id="ARBA00038489"/>
    </source>
</evidence>